<dbReference type="GO" id="GO:0103117">
    <property type="term" value="F:UDP-3-O-acyl-N-acetylglucosamine deacetylase activity"/>
    <property type="evidence" value="ECO:0007669"/>
    <property type="project" value="UniProtKB-UniRule"/>
</dbReference>
<sequence length="468" mass="52194">MNVKQHTIKSPVSISGVGLHTGVKVNMTFVPAPPNHGIVFQRVDLENQPIVEADVDYVVDLSRGTTIEKNGARVSTVEHTLAALMGLQIDNVLIQIDGPETPIMDGSSQPFVEALETVGFQEQNALRNFFEVPHSIFYKDNEKNIEIAALPLDDYRVTVMVDYNSPVLGSQHASLTNINQFSKEIASCRTFCFLHELEMLQKQNLIKGGDLNNAIVIVDRVVQDHELEHLAKLFNKQKVEVKKEGILNNLELRYKNEPARHKLLDVIGDLALVGRPLKAQILAARPGHAANVAFAKKIKKIMKEASKNQIPHYDPNMPPVLDVNQIYKALPHRYPFKLVDKIFYLDETTVAGIKNVTINEPFFQGHFPGNPVMPGVMQIEAMVQTGGILVLNTVPDPDNYWTYFLSIESCRFKRFVVPGDQIIFKCELLAPIKRGIAKMQGQAFVGNNLVCEAVMSASIVRKDTGKSL</sequence>
<dbReference type="EC" id="4.2.1.59" evidence="18"/>
<evidence type="ECO:0000256" key="7">
    <source>
        <dbReference type="ARBA" id="ARBA00022556"/>
    </source>
</evidence>
<dbReference type="InterPro" id="IPR013114">
    <property type="entry name" value="FabA_FabZ"/>
</dbReference>
<dbReference type="NCBIfam" id="TIGR00325">
    <property type="entry name" value="lpxC"/>
    <property type="match status" value="1"/>
</dbReference>
<dbReference type="STRING" id="153721.MYP_3791"/>
<dbReference type="GO" id="GO:0046872">
    <property type="term" value="F:metal ion binding"/>
    <property type="evidence" value="ECO:0007669"/>
    <property type="project" value="UniProtKB-KW"/>
</dbReference>
<evidence type="ECO:0000256" key="17">
    <source>
        <dbReference type="HAMAP-Rule" id="MF_00388"/>
    </source>
</evidence>
<keyword evidence="6 17" id="KW-0444">Lipid biosynthesis</keyword>
<dbReference type="InterPro" id="IPR011334">
    <property type="entry name" value="UDP-acyl_GlcNac_deAcase_C"/>
</dbReference>
<dbReference type="eggNOG" id="COG0774">
    <property type="taxonomic scope" value="Bacteria"/>
</dbReference>
<dbReference type="InterPro" id="IPR010084">
    <property type="entry name" value="FabZ"/>
</dbReference>
<comment type="subcellular location">
    <subcellularLocation>
        <location evidence="3 18">Cytoplasm</location>
    </subcellularLocation>
</comment>
<dbReference type="PANTHER" id="PTHR33694:SF1">
    <property type="entry name" value="UDP-3-O-ACYL-N-ACETYLGLUCOSAMINE DEACETYLASE 1, MITOCHONDRIAL-RELATED"/>
    <property type="match status" value="1"/>
</dbReference>
<keyword evidence="7 17" id="KW-0441">Lipid A biosynthesis</keyword>
<evidence type="ECO:0000256" key="8">
    <source>
        <dbReference type="ARBA" id="ARBA00022723"/>
    </source>
</evidence>
<dbReference type="SUPFAM" id="SSF54211">
    <property type="entry name" value="Ribosomal protein S5 domain 2-like"/>
    <property type="match status" value="2"/>
</dbReference>
<evidence type="ECO:0000256" key="5">
    <source>
        <dbReference type="ARBA" id="ARBA00022490"/>
    </source>
</evidence>
<comment type="similarity">
    <text evidence="16">In the C-terminal section; belongs to the thioester dehydratase family.</text>
</comment>
<accession>A0A098LHU7</accession>
<dbReference type="HAMAP" id="MF_00406">
    <property type="entry name" value="FabZ"/>
    <property type="match status" value="1"/>
</dbReference>
<dbReference type="Gene3D" id="3.30.230.20">
    <property type="entry name" value="lpxc deacetylase, domain 1"/>
    <property type="match status" value="1"/>
</dbReference>
<dbReference type="Gene3D" id="3.30.1700.10">
    <property type="entry name" value="lpxc deacetylase, domain 2"/>
    <property type="match status" value="1"/>
</dbReference>
<evidence type="ECO:0000256" key="2">
    <source>
        <dbReference type="ARBA" id="ARBA00002923"/>
    </source>
</evidence>
<comment type="similarity">
    <text evidence="15">In the N-terminal section; belongs to the LpxC family.</text>
</comment>
<dbReference type="CDD" id="cd01288">
    <property type="entry name" value="FabZ"/>
    <property type="match status" value="1"/>
</dbReference>
<dbReference type="InterPro" id="IPR029069">
    <property type="entry name" value="HotDog_dom_sf"/>
</dbReference>
<dbReference type="Proteomes" id="UP000030185">
    <property type="component" value="Unassembled WGS sequence"/>
</dbReference>
<organism evidence="19 20">
    <name type="scientific">Sporocytophaga myxococcoides</name>
    <dbReference type="NCBI Taxonomy" id="153721"/>
    <lineage>
        <taxon>Bacteria</taxon>
        <taxon>Pseudomonadati</taxon>
        <taxon>Bacteroidota</taxon>
        <taxon>Cytophagia</taxon>
        <taxon>Cytophagales</taxon>
        <taxon>Cytophagaceae</taxon>
        <taxon>Sporocytophaga</taxon>
    </lineage>
</organism>
<comment type="catalytic activity">
    <reaction evidence="13 17">
        <text>a UDP-3-O-[(3R)-3-hydroxyacyl]-N-acetyl-alpha-D-glucosamine + H2O = a UDP-3-O-[(3R)-3-hydroxyacyl]-alpha-D-glucosamine + acetate</text>
        <dbReference type="Rhea" id="RHEA:67816"/>
        <dbReference type="ChEBI" id="CHEBI:15377"/>
        <dbReference type="ChEBI" id="CHEBI:30089"/>
        <dbReference type="ChEBI" id="CHEBI:137740"/>
        <dbReference type="ChEBI" id="CHEBI:173225"/>
        <dbReference type="EC" id="3.5.1.108"/>
    </reaction>
</comment>
<dbReference type="NCBIfam" id="TIGR01750">
    <property type="entry name" value="fabZ"/>
    <property type="match status" value="1"/>
</dbReference>
<evidence type="ECO:0000256" key="4">
    <source>
        <dbReference type="ARBA" id="ARBA00005002"/>
    </source>
</evidence>
<keyword evidence="9 17" id="KW-0378">Hydrolase</keyword>
<keyword evidence="11 17" id="KW-0443">Lipid metabolism</keyword>
<dbReference type="Pfam" id="PF07977">
    <property type="entry name" value="FabA"/>
    <property type="match status" value="1"/>
</dbReference>
<dbReference type="GO" id="GO:0019171">
    <property type="term" value="F:(3R)-hydroxyacyl-[acyl-carrier-protein] dehydratase activity"/>
    <property type="evidence" value="ECO:0007669"/>
    <property type="project" value="UniProtKB-EC"/>
</dbReference>
<keyword evidence="8 17" id="KW-0479">Metal-binding</keyword>
<feature type="binding site" evidence="17">
    <location>
        <position position="79"/>
    </location>
    <ligand>
        <name>Zn(2+)</name>
        <dbReference type="ChEBI" id="CHEBI:29105"/>
    </ligand>
</feature>
<dbReference type="HAMAP" id="MF_00388">
    <property type="entry name" value="LpxC"/>
    <property type="match status" value="1"/>
</dbReference>
<dbReference type="PANTHER" id="PTHR33694">
    <property type="entry name" value="UDP-3-O-ACYL-N-ACETYLGLUCOSAMINE DEACETYLASE 1, MITOCHONDRIAL-RELATED"/>
    <property type="match status" value="1"/>
</dbReference>
<feature type="binding site" evidence="17">
    <location>
        <position position="261"/>
    </location>
    <ligand>
        <name>Zn(2+)</name>
        <dbReference type="ChEBI" id="CHEBI:29105"/>
    </ligand>
</feature>
<dbReference type="Gene3D" id="3.10.129.10">
    <property type="entry name" value="Hotdog Thioesterase"/>
    <property type="match status" value="1"/>
</dbReference>
<evidence type="ECO:0000313" key="19">
    <source>
        <dbReference type="EMBL" id="GAL86561.1"/>
    </source>
</evidence>
<dbReference type="EMBL" id="BBLT01000008">
    <property type="protein sequence ID" value="GAL86561.1"/>
    <property type="molecule type" value="Genomic_DNA"/>
</dbReference>
<dbReference type="EC" id="3.5.1.108" evidence="17"/>
<dbReference type="UniPathway" id="UPA00359">
    <property type="reaction ID" value="UER00478"/>
</dbReference>
<dbReference type="RefSeq" id="WP_045466655.1">
    <property type="nucleotide sequence ID" value="NZ_BBLT01000008.1"/>
</dbReference>
<evidence type="ECO:0000256" key="1">
    <source>
        <dbReference type="ARBA" id="ARBA00001947"/>
    </source>
</evidence>
<keyword evidence="10 17" id="KW-0862">Zinc</keyword>
<evidence type="ECO:0000256" key="6">
    <source>
        <dbReference type="ARBA" id="ARBA00022516"/>
    </source>
</evidence>
<evidence type="ECO:0000256" key="10">
    <source>
        <dbReference type="ARBA" id="ARBA00022833"/>
    </source>
</evidence>
<dbReference type="OrthoDB" id="9772788at2"/>
<protein>
    <recommendedName>
        <fullName evidence="17 18">Multifunctional fusion protein</fullName>
    </recommendedName>
    <domain>
        <recommendedName>
            <fullName evidence="18">3-hydroxyacyl-[acyl-carrier-protein] dehydratase FabZ</fullName>
            <ecNumber evidence="18">4.2.1.59</ecNumber>
        </recommendedName>
        <alternativeName>
            <fullName evidence="18">(3R)-hydroxymyristoyl-[acyl-carrier-protein] dehydratase</fullName>
        </alternativeName>
        <alternativeName>
            <fullName evidence="18">Beta-hydroxyacyl-ACP dehydratase</fullName>
            <shortName evidence="18">(3R)-hydroxymyristoyl-ACP dehydrase</shortName>
        </alternativeName>
    </domain>
    <domain>
        <recommendedName>
            <fullName evidence="17">UDP-3-O-acyl-N-acetylglucosamine deacetylase</fullName>
            <shortName evidence="17">UDP-3-O-acyl-GlcNAc deacetylase</shortName>
            <ecNumber evidence="17">3.5.1.108</ecNumber>
        </recommendedName>
        <alternativeName>
            <fullName evidence="17">UDP-3-O-[R-3-hydroxymyristoyl]-N-acetylglucosamine deacetylase</fullName>
        </alternativeName>
    </domain>
</protein>
<reference evidence="19 20" key="1">
    <citation type="submission" date="2014-09" db="EMBL/GenBank/DDBJ databases">
        <title>Sporocytophaga myxococcoides PG-01 genome sequencing.</title>
        <authorList>
            <person name="Liu L."/>
            <person name="Gao P.J."/>
            <person name="Chen G.J."/>
            <person name="Wang L.S."/>
        </authorList>
    </citation>
    <scope>NUCLEOTIDE SEQUENCE [LARGE SCALE GENOMIC DNA]</scope>
    <source>
        <strain evidence="19 20">PG-01</strain>
    </source>
</reference>
<evidence type="ECO:0000256" key="3">
    <source>
        <dbReference type="ARBA" id="ARBA00004496"/>
    </source>
</evidence>
<comment type="pathway">
    <text evidence="4 17">Glycolipid biosynthesis; lipid IV(A) biosynthesis; lipid IV(A) from (3R)-3-hydroxytetradecanoyl-[acyl-carrier-protein] and UDP-N-acetyl-alpha-D-glucosamine: step 2/6.</text>
</comment>
<dbReference type="NCBIfam" id="NF000582">
    <property type="entry name" value="PRK00006.1"/>
    <property type="match status" value="1"/>
</dbReference>
<dbReference type="InterPro" id="IPR004463">
    <property type="entry name" value="UDP-acyl_GlcNac_deAcase"/>
</dbReference>
<comment type="similarity">
    <text evidence="17">Belongs to the LpxC family.</text>
</comment>
<dbReference type="NCBIfam" id="NF009667">
    <property type="entry name" value="PRK13188.1"/>
    <property type="match status" value="1"/>
</dbReference>
<evidence type="ECO:0000256" key="11">
    <source>
        <dbReference type="ARBA" id="ARBA00023098"/>
    </source>
</evidence>
<feature type="binding site" evidence="17">
    <location>
        <position position="265"/>
    </location>
    <ligand>
        <name>Zn(2+)</name>
        <dbReference type="ChEBI" id="CHEBI:29105"/>
    </ligand>
</feature>
<evidence type="ECO:0000256" key="18">
    <source>
        <dbReference type="HAMAP-Rule" id="MF_00406"/>
    </source>
</evidence>
<comment type="function">
    <text evidence="14 18">Involved in unsaturated fatty acids biosynthesis. Catalyzes the dehydration of short chain beta-hydroxyacyl-ACPs and long chain saturated and unsaturated beta-hydroxyacyl-ACPs.</text>
</comment>
<gene>
    <name evidence="18" type="primary">fabZ</name>
    <name evidence="17" type="synonym">lpxC</name>
    <name evidence="19" type="ORF">MYP_3791</name>
</gene>
<dbReference type="GO" id="GO:0009245">
    <property type="term" value="P:lipid A biosynthetic process"/>
    <property type="evidence" value="ECO:0007669"/>
    <property type="project" value="UniProtKB-UniRule"/>
</dbReference>
<dbReference type="InterPro" id="IPR015870">
    <property type="entry name" value="UDP-acyl_N-AcGlcN_deAcase_N"/>
</dbReference>
<comment type="catalytic activity">
    <reaction evidence="18">
        <text>a (3R)-hydroxyacyl-[ACP] = a (2E)-enoyl-[ACP] + H2O</text>
        <dbReference type="Rhea" id="RHEA:13097"/>
        <dbReference type="Rhea" id="RHEA-COMP:9925"/>
        <dbReference type="Rhea" id="RHEA-COMP:9945"/>
        <dbReference type="ChEBI" id="CHEBI:15377"/>
        <dbReference type="ChEBI" id="CHEBI:78784"/>
        <dbReference type="ChEBI" id="CHEBI:78827"/>
        <dbReference type="EC" id="4.2.1.59"/>
    </reaction>
</comment>
<dbReference type="InterPro" id="IPR020568">
    <property type="entry name" value="Ribosomal_Su5_D2-typ_SF"/>
</dbReference>
<dbReference type="AlphaFoldDB" id="A0A098LHU7"/>
<keyword evidence="5 18" id="KW-0963">Cytoplasm</keyword>
<evidence type="ECO:0000256" key="9">
    <source>
        <dbReference type="ARBA" id="ARBA00022801"/>
    </source>
</evidence>
<evidence type="ECO:0000313" key="20">
    <source>
        <dbReference type="Proteomes" id="UP000030185"/>
    </source>
</evidence>
<comment type="caution">
    <text evidence="19">The sequence shown here is derived from an EMBL/GenBank/DDBJ whole genome shotgun (WGS) entry which is preliminary data.</text>
</comment>
<keyword evidence="20" id="KW-1185">Reference proteome</keyword>
<dbReference type="GO" id="GO:0005737">
    <property type="term" value="C:cytoplasm"/>
    <property type="evidence" value="ECO:0007669"/>
    <property type="project" value="UniProtKB-SubCell"/>
</dbReference>
<comment type="function">
    <text evidence="2 17">Catalyzes the hydrolysis of UDP-3-O-myristoyl-N-acetylglucosamine to form UDP-3-O-myristoylglucosamine and acetate, the committed step in lipid A biosynthesis.</text>
</comment>
<dbReference type="eggNOG" id="COG0764">
    <property type="taxonomic scope" value="Bacteria"/>
</dbReference>
<evidence type="ECO:0000256" key="13">
    <source>
        <dbReference type="ARBA" id="ARBA00024535"/>
    </source>
</evidence>
<evidence type="ECO:0000256" key="16">
    <source>
        <dbReference type="ARBA" id="ARBA00061355"/>
    </source>
</evidence>
<dbReference type="SUPFAM" id="SSF54637">
    <property type="entry name" value="Thioesterase/thiol ester dehydrase-isomerase"/>
    <property type="match status" value="1"/>
</dbReference>
<evidence type="ECO:0000256" key="12">
    <source>
        <dbReference type="ARBA" id="ARBA00023239"/>
    </source>
</evidence>
<dbReference type="GO" id="GO:0006633">
    <property type="term" value="P:fatty acid biosynthetic process"/>
    <property type="evidence" value="ECO:0007669"/>
    <property type="project" value="UniProtKB-UniRule"/>
</dbReference>
<keyword evidence="12 18" id="KW-0456">Lyase</keyword>
<dbReference type="Pfam" id="PF03331">
    <property type="entry name" value="LpxC"/>
    <property type="match status" value="2"/>
</dbReference>
<feature type="active site" evidence="18">
    <location>
        <position position="366"/>
    </location>
</feature>
<evidence type="ECO:0000256" key="15">
    <source>
        <dbReference type="ARBA" id="ARBA00061221"/>
    </source>
</evidence>
<dbReference type="FunFam" id="3.10.129.10:FF:000001">
    <property type="entry name" value="3-hydroxyacyl-[acyl-carrier-protein] dehydratase FabZ"/>
    <property type="match status" value="1"/>
</dbReference>
<proteinExistence type="inferred from homology"/>
<evidence type="ECO:0000256" key="14">
    <source>
        <dbReference type="ARBA" id="ARBA00025049"/>
    </source>
</evidence>
<comment type="cofactor">
    <cofactor evidence="1 17">
        <name>Zn(2+)</name>
        <dbReference type="ChEBI" id="CHEBI:29105"/>
    </cofactor>
</comment>
<comment type="similarity">
    <text evidence="18">Belongs to the thioester dehydratase family. FabZ subfamily.</text>
</comment>
<name>A0A098LHU7_9BACT</name>
<dbReference type="GO" id="GO:0016020">
    <property type="term" value="C:membrane"/>
    <property type="evidence" value="ECO:0007669"/>
    <property type="project" value="GOC"/>
</dbReference>
<feature type="active site" description="Proton donor" evidence="17">
    <location>
        <position position="288"/>
    </location>
</feature>